<evidence type="ECO:0000313" key="2">
    <source>
        <dbReference type="Proteomes" id="UP000504606"/>
    </source>
</evidence>
<protein>
    <submittedName>
        <fullName evidence="3">Probable methyltransferase-like protein 25</fullName>
    </submittedName>
</protein>
<organism evidence="2 3">
    <name type="scientific">Frankliniella occidentalis</name>
    <name type="common">Western flower thrips</name>
    <name type="synonym">Euthrips occidentalis</name>
    <dbReference type="NCBI Taxonomy" id="133901"/>
    <lineage>
        <taxon>Eukaryota</taxon>
        <taxon>Metazoa</taxon>
        <taxon>Ecdysozoa</taxon>
        <taxon>Arthropoda</taxon>
        <taxon>Hexapoda</taxon>
        <taxon>Insecta</taxon>
        <taxon>Pterygota</taxon>
        <taxon>Neoptera</taxon>
        <taxon>Paraneoptera</taxon>
        <taxon>Thysanoptera</taxon>
        <taxon>Terebrantia</taxon>
        <taxon>Thripoidea</taxon>
        <taxon>Thripidae</taxon>
        <taxon>Frankliniella</taxon>
    </lineage>
</organism>
<dbReference type="AlphaFoldDB" id="A0A6J1SAU7"/>
<dbReference type="KEGG" id="foc:113205120"/>
<dbReference type="OrthoDB" id="10258156at2759"/>
<feature type="domain" description="Methyltransferase" evidence="1">
    <location>
        <begin position="118"/>
        <end position="267"/>
    </location>
</feature>
<dbReference type="InterPro" id="IPR052220">
    <property type="entry name" value="METTL25"/>
</dbReference>
<proteinExistence type="predicted"/>
<dbReference type="PANTHER" id="PTHR12496:SF9">
    <property type="entry name" value="METHYLTRANSFERASE-LIKE PROTEIN 25-RELATED"/>
    <property type="match status" value="1"/>
</dbReference>
<dbReference type="Proteomes" id="UP000504606">
    <property type="component" value="Unplaced"/>
</dbReference>
<dbReference type="Pfam" id="PF13679">
    <property type="entry name" value="Methyltransf_32"/>
    <property type="match status" value="1"/>
</dbReference>
<accession>A0A6J1SAU7</accession>
<dbReference type="PANTHER" id="PTHR12496">
    <property type="entry name" value="CGI-41 METHYLTRANSFERASE"/>
    <property type="match status" value="1"/>
</dbReference>
<dbReference type="InterPro" id="IPR025714">
    <property type="entry name" value="Methyltranfer_dom"/>
</dbReference>
<sequence length="451" mass="51000">MCVRKALVVREKLYQVKKFLDPFKFLANAHMTSFITHNYWETLPEDIRTEASTLTADEMYEIFWLWGRDPVNFQLQTAIGKFLKDCWDLTLASELFNDLLVSEKICQEQPRSKCMSLKKNHEVNNLKEKVANICNTSKSNCVVDVGGGKGYLGTSLVLEKKIQVLSIDSKSGNTKGAAKVFERVEKRTNASTLPSPSYQHATAFVTPETNLLEIVNEKLGSSVRHQLCLTGLHVCGDLASTCIKLFVKSHAVVSLCTIGCCYNLITEKFGIDATPEKKDGFGFPLSNFLIEETYVLGRNARMIACQSIERICHERKVMNPSLFWRAALQVHLLRCLGSECEISVGRRCSKAGSLSDYFHRVQQCLEQNLQLSEKTIKELEFETCDSHDRMIKFYCLRLALAPVIETLIILDRLLYLHEKGIENAFIMKVFDGVKSPRCHAIIAMKMEGTIA</sequence>
<dbReference type="GeneID" id="113205120"/>
<name>A0A6J1SAU7_FRAOC</name>
<dbReference type="RefSeq" id="XP_026276375.1">
    <property type="nucleotide sequence ID" value="XM_026420590.2"/>
</dbReference>
<keyword evidence="2" id="KW-1185">Reference proteome</keyword>
<gene>
    <name evidence="3" type="primary">LOC113205120</name>
</gene>
<reference evidence="3" key="1">
    <citation type="submission" date="2025-08" db="UniProtKB">
        <authorList>
            <consortium name="RefSeq"/>
        </authorList>
    </citation>
    <scope>IDENTIFICATION</scope>
    <source>
        <tissue evidence="3">Whole organism</tissue>
    </source>
</reference>
<evidence type="ECO:0000313" key="3">
    <source>
        <dbReference type="RefSeq" id="XP_026276375.1"/>
    </source>
</evidence>
<evidence type="ECO:0000259" key="1">
    <source>
        <dbReference type="Pfam" id="PF13679"/>
    </source>
</evidence>